<sequence>MAEEGFSFDPSKKTLSEPIRAVKTSSKNFDLSLDDIISQQRQERIEERKNQNQERGDNRLIGRRRSYQGRPIASRVSQNSRSSRNTRSPQQGRRGSVDNERRRSRGDNEEQDKARKVSQKAKPRQIEVDEESLRKFLRGEGIKMDKNFTYKIMSYPKE</sequence>
<keyword evidence="3" id="KW-1185">Reference proteome</keyword>
<feature type="compositionally biased region" description="Low complexity" evidence="1">
    <location>
        <begin position="74"/>
        <end position="88"/>
    </location>
</feature>
<name>A0ABR2KIX8_9EUKA</name>
<feature type="compositionally biased region" description="Basic and acidic residues" evidence="1">
    <location>
        <begin position="95"/>
        <end position="115"/>
    </location>
</feature>
<evidence type="ECO:0000256" key="1">
    <source>
        <dbReference type="SAM" id="MobiDB-lite"/>
    </source>
</evidence>
<protein>
    <submittedName>
        <fullName evidence="2">Uncharacterized protein</fullName>
    </submittedName>
</protein>
<dbReference type="EMBL" id="JAPFFF010000004">
    <property type="protein sequence ID" value="KAK8891034.1"/>
    <property type="molecule type" value="Genomic_DNA"/>
</dbReference>
<evidence type="ECO:0000313" key="2">
    <source>
        <dbReference type="EMBL" id="KAK8891034.1"/>
    </source>
</evidence>
<dbReference type="Proteomes" id="UP001470230">
    <property type="component" value="Unassembled WGS sequence"/>
</dbReference>
<comment type="caution">
    <text evidence="2">The sequence shown here is derived from an EMBL/GenBank/DDBJ whole genome shotgun (WGS) entry which is preliminary data.</text>
</comment>
<organism evidence="2 3">
    <name type="scientific">Tritrichomonas musculus</name>
    <dbReference type="NCBI Taxonomy" id="1915356"/>
    <lineage>
        <taxon>Eukaryota</taxon>
        <taxon>Metamonada</taxon>
        <taxon>Parabasalia</taxon>
        <taxon>Tritrichomonadida</taxon>
        <taxon>Tritrichomonadidae</taxon>
        <taxon>Tritrichomonas</taxon>
    </lineage>
</organism>
<gene>
    <name evidence="2" type="ORF">M9Y10_028237</name>
</gene>
<evidence type="ECO:0000313" key="3">
    <source>
        <dbReference type="Proteomes" id="UP001470230"/>
    </source>
</evidence>
<feature type="region of interest" description="Disordered" evidence="1">
    <location>
        <begin position="1"/>
        <end position="129"/>
    </location>
</feature>
<feature type="compositionally biased region" description="Basic and acidic residues" evidence="1">
    <location>
        <begin position="41"/>
        <end position="60"/>
    </location>
</feature>
<accession>A0ABR2KIX8</accession>
<proteinExistence type="predicted"/>
<reference evidence="2 3" key="1">
    <citation type="submission" date="2024-04" db="EMBL/GenBank/DDBJ databases">
        <title>Tritrichomonas musculus Genome.</title>
        <authorList>
            <person name="Alves-Ferreira E."/>
            <person name="Grigg M."/>
            <person name="Lorenzi H."/>
            <person name="Galac M."/>
        </authorList>
    </citation>
    <scope>NUCLEOTIDE SEQUENCE [LARGE SCALE GENOMIC DNA]</scope>
    <source>
        <strain evidence="2 3">EAF2021</strain>
    </source>
</reference>